<feature type="compositionally biased region" description="Low complexity" evidence="1">
    <location>
        <begin position="44"/>
        <end position="56"/>
    </location>
</feature>
<dbReference type="EMBL" id="BAAASD010000069">
    <property type="protein sequence ID" value="GAA2374035.1"/>
    <property type="molecule type" value="Genomic_DNA"/>
</dbReference>
<protein>
    <submittedName>
        <fullName evidence="2">Uncharacterized protein</fullName>
    </submittedName>
</protein>
<evidence type="ECO:0000313" key="3">
    <source>
        <dbReference type="Proteomes" id="UP001500253"/>
    </source>
</evidence>
<evidence type="ECO:0000313" key="2">
    <source>
        <dbReference type="EMBL" id="GAA2374035.1"/>
    </source>
</evidence>
<feature type="region of interest" description="Disordered" evidence="1">
    <location>
        <begin position="35"/>
        <end position="82"/>
    </location>
</feature>
<proteinExistence type="predicted"/>
<organism evidence="2 3">
    <name type="scientific">Streptomyces cuspidosporus</name>
    <dbReference type="NCBI Taxonomy" id="66882"/>
    <lineage>
        <taxon>Bacteria</taxon>
        <taxon>Bacillati</taxon>
        <taxon>Actinomycetota</taxon>
        <taxon>Actinomycetes</taxon>
        <taxon>Kitasatosporales</taxon>
        <taxon>Streptomycetaceae</taxon>
        <taxon>Streptomyces</taxon>
    </lineage>
</organism>
<name>A0ABN3HAG1_9ACTN</name>
<keyword evidence="3" id="KW-1185">Reference proteome</keyword>
<accession>A0ABN3HAG1</accession>
<reference evidence="2 3" key="1">
    <citation type="journal article" date="2019" name="Int. J. Syst. Evol. Microbiol.">
        <title>The Global Catalogue of Microorganisms (GCM) 10K type strain sequencing project: providing services to taxonomists for standard genome sequencing and annotation.</title>
        <authorList>
            <consortium name="The Broad Institute Genomics Platform"/>
            <consortium name="The Broad Institute Genome Sequencing Center for Infectious Disease"/>
            <person name="Wu L."/>
            <person name="Ma J."/>
        </authorList>
    </citation>
    <scope>NUCLEOTIDE SEQUENCE [LARGE SCALE GENOMIC DNA]</scope>
    <source>
        <strain evidence="2 3">JCM 4316</strain>
    </source>
</reference>
<gene>
    <name evidence="2" type="ORF">GCM10010246_81050</name>
</gene>
<sequence>MRLGALRDRGQGLLTLLGPIVRILARMMALWPFHPPRGRHRRGAPAPVGRPLPGAVRGQPTPEVRRSHVPSGQARRDTGQTEWVDTGPLVRAYVVLHEERQHALSLRLGMGGQATGLKGATP</sequence>
<dbReference type="Proteomes" id="UP001500253">
    <property type="component" value="Unassembled WGS sequence"/>
</dbReference>
<comment type="caution">
    <text evidence="2">The sequence shown here is derived from an EMBL/GenBank/DDBJ whole genome shotgun (WGS) entry which is preliminary data.</text>
</comment>
<evidence type="ECO:0000256" key="1">
    <source>
        <dbReference type="SAM" id="MobiDB-lite"/>
    </source>
</evidence>